<proteinExistence type="predicted"/>
<evidence type="ECO:0000313" key="2">
    <source>
        <dbReference type="EMBL" id="MED6127303.1"/>
    </source>
</evidence>
<evidence type="ECO:0000259" key="1">
    <source>
        <dbReference type="Pfam" id="PF24818"/>
    </source>
</evidence>
<keyword evidence="3" id="KW-1185">Reference proteome</keyword>
<protein>
    <recommendedName>
        <fullName evidence="1">TRF2/HOY1 PH-like domain-containing protein</fullName>
    </recommendedName>
</protein>
<feature type="non-terminal residue" evidence="2">
    <location>
        <position position="1"/>
    </location>
</feature>
<organism evidence="2 3">
    <name type="scientific">Stylosanthes scabra</name>
    <dbReference type="NCBI Taxonomy" id="79078"/>
    <lineage>
        <taxon>Eukaryota</taxon>
        <taxon>Viridiplantae</taxon>
        <taxon>Streptophyta</taxon>
        <taxon>Embryophyta</taxon>
        <taxon>Tracheophyta</taxon>
        <taxon>Spermatophyta</taxon>
        <taxon>Magnoliopsida</taxon>
        <taxon>eudicotyledons</taxon>
        <taxon>Gunneridae</taxon>
        <taxon>Pentapetalae</taxon>
        <taxon>rosids</taxon>
        <taxon>fabids</taxon>
        <taxon>Fabales</taxon>
        <taxon>Fabaceae</taxon>
        <taxon>Papilionoideae</taxon>
        <taxon>50 kb inversion clade</taxon>
        <taxon>dalbergioids sensu lato</taxon>
        <taxon>Dalbergieae</taxon>
        <taxon>Pterocarpus clade</taxon>
        <taxon>Stylosanthes</taxon>
    </lineage>
</organism>
<sequence length="114" mass="12550">RGTAVAAFVSDLDEPPMPPLFLPSSTLLPKLHPRSPPPIINTSEISYVLFPNTINKKDRASKASSSAAANDSKLKASNFLGTWEYKSRKEGDLVAKCYFAKHKLVWEVLDGCLF</sequence>
<evidence type="ECO:0000313" key="3">
    <source>
        <dbReference type="Proteomes" id="UP001341840"/>
    </source>
</evidence>
<comment type="caution">
    <text evidence="2">The sequence shown here is derived from an EMBL/GenBank/DDBJ whole genome shotgun (WGS) entry which is preliminary data.</text>
</comment>
<reference evidence="2 3" key="1">
    <citation type="journal article" date="2023" name="Plants (Basel)">
        <title>Bridging the Gap: Combining Genomics and Transcriptomics Approaches to Understand Stylosanthes scabra, an Orphan Legume from the Brazilian Caatinga.</title>
        <authorList>
            <person name="Ferreira-Neto J.R.C."/>
            <person name="da Silva M.D."/>
            <person name="Binneck E."/>
            <person name="de Melo N.F."/>
            <person name="da Silva R.H."/>
            <person name="de Melo A.L.T.M."/>
            <person name="Pandolfi V."/>
            <person name="Bustamante F.O."/>
            <person name="Brasileiro-Vidal A.C."/>
            <person name="Benko-Iseppon A.M."/>
        </authorList>
    </citation>
    <scope>NUCLEOTIDE SEQUENCE [LARGE SCALE GENOMIC DNA]</scope>
    <source>
        <tissue evidence="2">Leaves</tissue>
    </source>
</reference>
<dbReference type="Proteomes" id="UP001341840">
    <property type="component" value="Unassembled WGS sequence"/>
</dbReference>
<feature type="domain" description="TRF2/HOY1 PH-like" evidence="1">
    <location>
        <begin position="80"/>
        <end position="111"/>
    </location>
</feature>
<dbReference type="InterPro" id="IPR057939">
    <property type="entry name" value="TRF2_HOY1_PH"/>
</dbReference>
<dbReference type="Pfam" id="PF24818">
    <property type="entry name" value="PH_TRF2_HOY1"/>
    <property type="match status" value="1"/>
</dbReference>
<dbReference type="EMBL" id="JASCZI010031712">
    <property type="protein sequence ID" value="MED6127303.1"/>
    <property type="molecule type" value="Genomic_DNA"/>
</dbReference>
<name>A0ABU6RT57_9FABA</name>
<gene>
    <name evidence="2" type="ORF">PIB30_086834</name>
</gene>
<accession>A0ABU6RT57</accession>
<dbReference type="PANTHER" id="PTHR33494">
    <property type="entry name" value="OS02G0793800 PROTEIN"/>
    <property type="match status" value="1"/>
</dbReference>
<dbReference type="PANTHER" id="PTHR33494:SF1">
    <property type="entry name" value="C2H2-TYPE DOMAIN-CONTAINING PROTEIN-RELATED"/>
    <property type="match status" value="1"/>
</dbReference>